<dbReference type="EMBL" id="CP155447">
    <property type="protein sequence ID" value="XBH01685.1"/>
    <property type="molecule type" value="Genomic_DNA"/>
</dbReference>
<dbReference type="Pfam" id="PF00975">
    <property type="entry name" value="Thioesterase"/>
    <property type="match status" value="1"/>
</dbReference>
<evidence type="ECO:0000256" key="1">
    <source>
        <dbReference type="ARBA" id="ARBA00022450"/>
    </source>
</evidence>
<dbReference type="SUPFAM" id="SSF53474">
    <property type="entry name" value="alpha/beta-Hydrolases"/>
    <property type="match status" value="1"/>
</dbReference>
<dbReference type="InterPro" id="IPR001031">
    <property type="entry name" value="Thioesterase"/>
</dbReference>
<dbReference type="RefSeq" id="WP_406694428.1">
    <property type="nucleotide sequence ID" value="NZ_CP155447.1"/>
</dbReference>
<dbReference type="PANTHER" id="PTHR45527:SF1">
    <property type="entry name" value="FATTY ACID SYNTHASE"/>
    <property type="match status" value="1"/>
</dbReference>
<dbReference type="SMART" id="SM00824">
    <property type="entry name" value="PKS_TE"/>
    <property type="match status" value="1"/>
</dbReference>
<sequence>MNAIAPRKTPNQSPHDRSADLGLGGRSGCTKGVEKGDGANIGNVDRRALPTPPQQRPDLDRPYVAPRTPLEEFLAGLWRDVLHLDKIGVEDHFFELGGTSIQGAVLINRIQKALDQPVYVIALFDSPTIADLARHLGASYPDVVGRLFGPSSLPAGPAQAVGADPTPAQGGLILTLQPEGSRPPCFMVHPPGGIVVCYQALAQRLGRDRPFHAIRARGLHDESEPLPSCMETMTADYLAAVRAIQPSGPYYLGGWSVGGLVALEMAQQLHADGERVNLLALLDTTPPSPPGAPPPDDGAGREYGLDISLEQLATLGPDRQLPYLWQHALKLGLVGPDVPMGVAQQLVDSLKRLFHHHMLLANQYVPRPYPSRITLFRPSDAPIAIATTRDRGWGSLAATVEVHFVPGQHHSMVQEPHVQALARVFADCLQRAETYESDTVLLR</sequence>
<dbReference type="Gene3D" id="3.40.50.1820">
    <property type="entry name" value="alpha/beta hydrolase"/>
    <property type="match status" value="1"/>
</dbReference>
<feature type="domain" description="Carrier" evidence="4">
    <location>
        <begin position="65"/>
        <end position="140"/>
    </location>
</feature>
<dbReference type="GO" id="GO:0044550">
    <property type="term" value="P:secondary metabolite biosynthetic process"/>
    <property type="evidence" value="ECO:0007669"/>
    <property type="project" value="TreeGrafter"/>
</dbReference>
<dbReference type="InterPro" id="IPR020806">
    <property type="entry name" value="PKS_PP-bd"/>
</dbReference>
<dbReference type="InterPro" id="IPR029058">
    <property type="entry name" value="AB_hydrolase_fold"/>
</dbReference>
<dbReference type="Pfam" id="PF00550">
    <property type="entry name" value="PP-binding"/>
    <property type="match status" value="1"/>
</dbReference>
<dbReference type="GO" id="GO:0031177">
    <property type="term" value="F:phosphopantetheine binding"/>
    <property type="evidence" value="ECO:0007669"/>
    <property type="project" value="InterPro"/>
</dbReference>
<dbReference type="GO" id="GO:0005737">
    <property type="term" value="C:cytoplasm"/>
    <property type="evidence" value="ECO:0007669"/>
    <property type="project" value="TreeGrafter"/>
</dbReference>
<name>A0AAU7C984_9BACT</name>
<dbReference type="AlphaFoldDB" id="A0AAU7C984"/>
<dbReference type="SUPFAM" id="SSF47336">
    <property type="entry name" value="ACP-like"/>
    <property type="match status" value="1"/>
</dbReference>
<accession>A0AAU7C984</accession>
<dbReference type="PROSITE" id="PS50075">
    <property type="entry name" value="CARRIER"/>
    <property type="match status" value="1"/>
</dbReference>
<dbReference type="Gene3D" id="1.10.1200.10">
    <property type="entry name" value="ACP-like"/>
    <property type="match status" value="1"/>
</dbReference>
<evidence type="ECO:0000313" key="5">
    <source>
        <dbReference type="EMBL" id="XBH01685.1"/>
    </source>
</evidence>
<dbReference type="PANTHER" id="PTHR45527">
    <property type="entry name" value="NONRIBOSOMAL PEPTIDE SYNTHETASE"/>
    <property type="match status" value="1"/>
</dbReference>
<feature type="region of interest" description="Disordered" evidence="3">
    <location>
        <begin position="1"/>
        <end position="62"/>
    </location>
</feature>
<proteinExistence type="predicted"/>
<dbReference type="SMART" id="SM00823">
    <property type="entry name" value="PKS_PP"/>
    <property type="match status" value="1"/>
</dbReference>
<organism evidence="5">
    <name type="scientific">Singulisphaera sp. Ch08</name>
    <dbReference type="NCBI Taxonomy" id="3120278"/>
    <lineage>
        <taxon>Bacteria</taxon>
        <taxon>Pseudomonadati</taxon>
        <taxon>Planctomycetota</taxon>
        <taxon>Planctomycetia</taxon>
        <taxon>Isosphaerales</taxon>
        <taxon>Isosphaeraceae</taxon>
        <taxon>Singulisphaera</taxon>
    </lineage>
</organism>
<dbReference type="InterPro" id="IPR009081">
    <property type="entry name" value="PP-bd_ACP"/>
</dbReference>
<evidence type="ECO:0000256" key="3">
    <source>
        <dbReference type="SAM" id="MobiDB-lite"/>
    </source>
</evidence>
<evidence type="ECO:0000256" key="2">
    <source>
        <dbReference type="ARBA" id="ARBA00022553"/>
    </source>
</evidence>
<dbReference type="InterPro" id="IPR036736">
    <property type="entry name" value="ACP-like_sf"/>
</dbReference>
<keyword evidence="2" id="KW-0597">Phosphoprotein</keyword>
<evidence type="ECO:0000259" key="4">
    <source>
        <dbReference type="PROSITE" id="PS50075"/>
    </source>
</evidence>
<gene>
    <name evidence="5" type="ORF">V5E97_25465</name>
</gene>
<dbReference type="InterPro" id="IPR020802">
    <property type="entry name" value="TesA-like"/>
</dbReference>
<reference evidence="5" key="1">
    <citation type="submission" date="2024-05" db="EMBL/GenBank/DDBJ databases">
        <title>Planctomycetes of the genus Singulisphaera possess chitinolytic capabilities.</title>
        <authorList>
            <person name="Ivanova A."/>
        </authorList>
    </citation>
    <scope>NUCLEOTIDE SEQUENCE</scope>
    <source>
        <strain evidence="5">Ch08T</strain>
    </source>
</reference>
<protein>
    <submittedName>
        <fullName evidence="5">Thioesterase domain-containing protein</fullName>
    </submittedName>
</protein>
<keyword evidence="1" id="KW-0596">Phosphopantetheine</keyword>
<dbReference type="GO" id="GO:0043041">
    <property type="term" value="P:amino acid activation for nonribosomal peptide biosynthetic process"/>
    <property type="evidence" value="ECO:0007669"/>
    <property type="project" value="TreeGrafter"/>
</dbReference>